<evidence type="ECO:0000313" key="3">
    <source>
        <dbReference type="Proteomes" id="UP000257109"/>
    </source>
</evidence>
<dbReference type="OrthoDB" id="542221at2759"/>
<accession>A0A371GSR8</accession>
<dbReference type="InterPro" id="IPR000477">
    <property type="entry name" value="RT_dom"/>
</dbReference>
<evidence type="ECO:0000259" key="1">
    <source>
        <dbReference type="PROSITE" id="PS50878"/>
    </source>
</evidence>
<keyword evidence="3" id="KW-1185">Reference proteome</keyword>
<name>A0A371GSR8_MUCPR</name>
<reference evidence="2" key="1">
    <citation type="submission" date="2018-05" db="EMBL/GenBank/DDBJ databases">
        <title>Draft genome of Mucuna pruriens seed.</title>
        <authorList>
            <person name="Nnadi N.E."/>
            <person name="Vos R."/>
            <person name="Hasami M.H."/>
            <person name="Devisetty U.K."/>
            <person name="Aguiy J.C."/>
        </authorList>
    </citation>
    <scope>NUCLEOTIDE SEQUENCE [LARGE SCALE GENOMIC DNA]</scope>
    <source>
        <strain evidence="2">JCA_2017</strain>
    </source>
</reference>
<dbReference type="Proteomes" id="UP000257109">
    <property type="component" value="Unassembled WGS sequence"/>
</dbReference>
<dbReference type="PROSITE" id="PS50878">
    <property type="entry name" value="RT_POL"/>
    <property type="match status" value="1"/>
</dbReference>
<sequence>MCMDYTDMNKACPKDPYLLPNIDRLVDGASGFTLQCFVNAYLGYNQIKMHLQDESKTAFITDSRTFCYKVMPFGLKNAGATYQCLMDRILKDVMGTNMEAYVDDMVVKSTTVGEHCNVLQRVFEILRRHKLKLNAEKCSFGIQVRKFLGFMLTERGIKANLEKCQVVIDMRSSQNESKEAFQKIKAILAAPPILTKPIPSTPLLSYKDQRRDIRR</sequence>
<dbReference type="InterPro" id="IPR053134">
    <property type="entry name" value="RNA-dir_DNA_polymerase"/>
</dbReference>
<proteinExistence type="predicted"/>
<feature type="non-terminal residue" evidence="2">
    <location>
        <position position="1"/>
    </location>
</feature>
<dbReference type="SUPFAM" id="SSF56672">
    <property type="entry name" value="DNA/RNA polymerases"/>
    <property type="match status" value="1"/>
</dbReference>
<protein>
    <submittedName>
        <fullName evidence="2">Retrovirus-related Pol polyprotein from transposon 17.6</fullName>
    </submittedName>
</protein>
<dbReference type="Pfam" id="PF00078">
    <property type="entry name" value="RVT_1"/>
    <property type="match status" value="1"/>
</dbReference>
<evidence type="ECO:0000313" key="2">
    <source>
        <dbReference type="EMBL" id="RDX93594.1"/>
    </source>
</evidence>
<dbReference type="EMBL" id="QJKJ01004578">
    <property type="protein sequence ID" value="RDX93594.1"/>
    <property type="molecule type" value="Genomic_DNA"/>
</dbReference>
<organism evidence="2 3">
    <name type="scientific">Mucuna pruriens</name>
    <name type="common">Velvet bean</name>
    <name type="synonym">Dolichos pruriens</name>
    <dbReference type="NCBI Taxonomy" id="157652"/>
    <lineage>
        <taxon>Eukaryota</taxon>
        <taxon>Viridiplantae</taxon>
        <taxon>Streptophyta</taxon>
        <taxon>Embryophyta</taxon>
        <taxon>Tracheophyta</taxon>
        <taxon>Spermatophyta</taxon>
        <taxon>Magnoliopsida</taxon>
        <taxon>eudicotyledons</taxon>
        <taxon>Gunneridae</taxon>
        <taxon>Pentapetalae</taxon>
        <taxon>rosids</taxon>
        <taxon>fabids</taxon>
        <taxon>Fabales</taxon>
        <taxon>Fabaceae</taxon>
        <taxon>Papilionoideae</taxon>
        <taxon>50 kb inversion clade</taxon>
        <taxon>NPAAA clade</taxon>
        <taxon>indigoferoid/millettioid clade</taxon>
        <taxon>Phaseoleae</taxon>
        <taxon>Mucuna</taxon>
    </lineage>
</organism>
<dbReference type="InterPro" id="IPR043128">
    <property type="entry name" value="Rev_trsase/Diguanyl_cyclase"/>
</dbReference>
<dbReference type="PANTHER" id="PTHR24559">
    <property type="entry name" value="TRANSPOSON TY3-I GAG-POL POLYPROTEIN"/>
    <property type="match status" value="1"/>
</dbReference>
<dbReference type="Gene3D" id="3.30.70.270">
    <property type="match status" value="2"/>
</dbReference>
<feature type="domain" description="Reverse transcriptase" evidence="1">
    <location>
        <begin position="1"/>
        <end position="152"/>
    </location>
</feature>
<dbReference type="CDD" id="cd01647">
    <property type="entry name" value="RT_LTR"/>
    <property type="match status" value="1"/>
</dbReference>
<dbReference type="AlphaFoldDB" id="A0A371GSR8"/>
<dbReference type="PANTHER" id="PTHR24559:SF431">
    <property type="entry name" value="RNA-DIRECTED DNA POLYMERASE HOMOLOG"/>
    <property type="match status" value="1"/>
</dbReference>
<comment type="caution">
    <text evidence="2">The sequence shown here is derived from an EMBL/GenBank/DDBJ whole genome shotgun (WGS) entry which is preliminary data.</text>
</comment>
<dbReference type="InterPro" id="IPR043502">
    <property type="entry name" value="DNA/RNA_pol_sf"/>
</dbReference>
<gene>
    <name evidence="2" type="primary">pol</name>
    <name evidence="2" type="ORF">CR513_24126</name>
</gene>